<reference evidence="4" key="1">
    <citation type="submission" date="2017-05" db="EMBL/GenBank/DDBJ databases">
        <title>Improved OligoMM genomes.</title>
        <authorList>
            <person name="Garzetti D."/>
        </authorList>
    </citation>
    <scope>NUCLEOTIDE SEQUENCE [LARGE SCALE GENOMIC DNA]</scope>
    <source>
        <strain evidence="4">YL45</strain>
    </source>
</reference>
<evidence type="ECO:0000313" key="4">
    <source>
        <dbReference type="Proteomes" id="UP000214610"/>
    </source>
</evidence>
<keyword evidence="2" id="KW-1277">Toxin-antitoxin system</keyword>
<dbReference type="EMBL" id="NHMP01000003">
    <property type="protein sequence ID" value="OXE49721.1"/>
    <property type="molecule type" value="Genomic_DNA"/>
</dbReference>
<organism evidence="3 4">
    <name type="scientific">Turicimonas muris</name>
    <dbReference type="NCBI Taxonomy" id="1796652"/>
    <lineage>
        <taxon>Bacteria</taxon>
        <taxon>Pseudomonadati</taxon>
        <taxon>Pseudomonadota</taxon>
        <taxon>Betaproteobacteria</taxon>
        <taxon>Burkholderiales</taxon>
        <taxon>Sutterellaceae</taxon>
        <taxon>Turicimonas</taxon>
    </lineage>
</organism>
<dbReference type="Pfam" id="PF04221">
    <property type="entry name" value="RelB"/>
    <property type="match status" value="1"/>
</dbReference>
<gene>
    <name evidence="3" type="ORF">ADH67_06235</name>
</gene>
<dbReference type="InterPro" id="IPR007337">
    <property type="entry name" value="RelB/DinJ"/>
</dbReference>
<dbReference type="AlphaFoldDB" id="A0A227KQF6"/>
<dbReference type="Proteomes" id="UP000214610">
    <property type="component" value="Unassembled WGS sequence"/>
</dbReference>
<dbReference type="Gene3D" id="1.10.1220.10">
    <property type="entry name" value="Met repressor-like"/>
    <property type="match status" value="1"/>
</dbReference>
<sequence length="118" mass="13577">MEPYPLSTTDGLHIKRVEKMNDTYIKVRLSEELKEQALRTFESIGISASDAIRVFLTRTIAEQRIPFELKAARTPVFADNLEPEKLREEILKGKVAIDEGRYLPADEAFSQIRRNLDL</sequence>
<protein>
    <recommendedName>
        <fullName evidence="5">Type II toxin-antitoxin system antitoxin, RelB/DinJ family</fullName>
    </recommendedName>
</protein>
<dbReference type="PANTHER" id="PTHR38781">
    <property type="entry name" value="ANTITOXIN DINJ-RELATED"/>
    <property type="match status" value="1"/>
</dbReference>
<keyword evidence="4" id="KW-1185">Reference proteome</keyword>
<dbReference type="PANTHER" id="PTHR38781:SF1">
    <property type="entry name" value="ANTITOXIN DINJ-RELATED"/>
    <property type="match status" value="1"/>
</dbReference>
<evidence type="ECO:0000313" key="3">
    <source>
        <dbReference type="EMBL" id="OXE49721.1"/>
    </source>
</evidence>
<dbReference type="GO" id="GO:0006351">
    <property type="term" value="P:DNA-templated transcription"/>
    <property type="evidence" value="ECO:0007669"/>
    <property type="project" value="TreeGrafter"/>
</dbReference>
<proteinExistence type="inferred from homology"/>
<comment type="caution">
    <text evidence="3">The sequence shown here is derived from an EMBL/GenBank/DDBJ whole genome shotgun (WGS) entry which is preliminary data.</text>
</comment>
<evidence type="ECO:0000256" key="2">
    <source>
        <dbReference type="ARBA" id="ARBA00022649"/>
    </source>
</evidence>
<dbReference type="GO" id="GO:0006355">
    <property type="term" value="P:regulation of DNA-templated transcription"/>
    <property type="evidence" value="ECO:0007669"/>
    <property type="project" value="InterPro"/>
</dbReference>
<comment type="similarity">
    <text evidence="1">Belongs to the RelB/DinJ antitoxin family.</text>
</comment>
<accession>A0A227KQF6</accession>
<dbReference type="NCBIfam" id="TIGR02384">
    <property type="entry name" value="RelB_DinJ"/>
    <property type="match status" value="1"/>
</dbReference>
<dbReference type="InterPro" id="IPR013321">
    <property type="entry name" value="Arc_rbn_hlx_hlx"/>
</dbReference>
<evidence type="ECO:0008006" key="5">
    <source>
        <dbReference type="Google" id="ProtNLM"/>
    </source>
</evidence>
<evidence type="ECO:0000256" key="1">
    <source>
        <dbReference type="ARBA" id="ARBA00010562"/>
    </source>
</evidence>
<name>A0A227KQF6_9BURK</name>